<gene>
    <name evidence="1" type="ORF">M5K25_023636</name>
</gene>
<protein>
    <submittedName>
        <fullName evidence="1">Uncharacterized protein</fullName>
    </submittedName>
</protein>
<reference evidence="1 2" key="1">
    <citation type="journal article" date="2024" name="Plant Biotechnol. J.">
        <title>Dendrobium thyrsiflorum genome and its molecular insights into genes involved in important horticultural traits.</title>
        <authorList>
            <person name="Chen B."/>
            <person name="Wang J.Y."/>
            <person name="Zheng P.J."/>
            <person name="Li K.L."/>
            <person name="Liang Y.M."/>
            <person name="Chen X.F."/>
            <person name="Zhang C."/>
            <person name="Zhao X."/>
            <person name="He X."/>
            <person name="Zhang G.Q."/>
            <person name="Liu Z.J."/>
            <person name="Xu Q."/>
        </authorList>
    </citation>
    <scope>NUCLEOTIDE SEQUENCE [LARGE SCALE GENOMIC DNA]</scope>
    <source>
        <strain evidence="1">GZMU011</strain>
    </source>
</reference>
<evidence type="ECO:0000313" key="1">
    <source>
        <dbReference type="EMBL" id="KAL0909106.1"/>
    </source>
</evidence>
<sequence length="62" mass="6611">MGRIRRVTELPISNAVVANEVAVNLPSPSSSALSTIPSDLMADVLDIKAGVPGDVFDWWDIC</sequence>
<dbReference type="Proteomes" id="UP001552299">
    <property type="component" value="Unassembled WGS sequence"/>
</dbReference>
<dbReference type="EMBL" id="JANQDX010000017">
    <property type="protein sequence ID" value="KAL0909106.1"/>
    <property type="molecule type" value="Genomic_DNA"/>
</dbReference>
<keyword evidence="2" id="KW-1185">Reference proteome</keyword>
<dbReference type="AlphaFoldDB" id="A0ABD0U997"/>
<proteinExistence type="predicted"/>
<accession>A0ABD0U997</accession>
<organism evidence="1 2">
    <name type="scientific">Dendrobium thyrsiflorum</name>
    <name type="common">Pinecone-like raceme dendrobium</name>
    <name type="synonym">Orchid</name>
    <dbReference type="NCBI Taxonomy" id="117978"/>
    <lineage>
        <taxon>Eukaryota</taxon>
        <taxon>Viridiplantae</taxon>
        <taxon>Streptophyta</taxon>
        <taxon>Embryophyta</taxon>
        <taxon>Tracheophyta</taxon>
        <taxon>Spermatophyta</taxon>
        <taxon>Magnoliopsida</taxon>
        <taxon>Liliopsida</taxon>
        <taxon>Asparagales</taxon>
        <taxon>Orchidaceae</taxon>
        <taxon>Epidendroideae</taxon>
        <taxon>Malaxideae</taxon>
        <taxon>Dendrobiinae</taxon>
        <taxon>Dendrobium</taxon>
    </lineage>
</organism>
<comment type="caution">
    <text evidence="1">The sequence shown here is derived from an EMBL/GenBank/DDBJ whole genome shotgun (WGS) entry which is preliminary data.</text>
</comment>
<name>A0ABD0U997_DENTH</name>
<evidence type="ECO:0000313" key="2">
    <source>
        <dbReference type="Proteomes" id="UP001552299"/>
    </source>
</evidence>